<sequence length="58" mass="6787">MTVRKNELPPLMTIADTMAYLQCSRQHVYDLISGGRIKTYKVGRRRYVDADSLAHLFW</sequence>
<accession>A0AAW7LMS7</accession>
<dbReference type="InterPro" id="IPR041657">
    <property type="entry name" value="HTH_17"/>
</dbReference>
<dbReference type="RefSeq" id="WP_211119585.1">
    <property type="nucleotide sequence ID" value="NZ_CAXSSR010000002.1"/>
</dbReference>
<reference evidence="2" key="1">
    <citation type="submission" date="2018-05" db="EMBL/GenBank/DDBJ databases">
        <authorList>
            <person name="Kondepudi K.K."/>
            <person name="Singh S."/>
            <person name="Chaudhry V."/>
            <person name="Mantri S."/>
            <person name="Bhadada S."/>
            <person name="Bishnoi M."/>
            <person name="Kaur J."/>
            <person name="Sharma S."/>
            <person name="Bhatia R."/>
        </authorList>
    </citation>
    <scope>NUCLEOTIDE SEQUENCE</scope>
    <source>
        <strain evidence="2">Bif11</strain>
    </source>
</reference>
<organism evidence="2 3">
    <name type="scientific">Bifidobacterium breve</name>
    <dbReference type="NCBI Taxonomy" id="1685"/>
    <lineage>
        <taxon>Bacteria</taxon>
        <taxon>Bacillati</taxon>
        <taxon>Actinomycetota</taxon>
        <taxon>Actinomycetes</taxon>
        <taxon>Bifidobacteriales</taxon>
        <taxon>Bifidobacteriaceae</taxon>
        <taxon>Bifidobacterium</taxon>
    </lineage>
</organism>
<dbReference type="InterPro" id="IPR010093">
    <property type="entry name" value="SinI_DNA-bd"/>
</dbReference>
<evidence type="ECO:0000313" key="2">
    <source>
        <dbReference type="EMBL" id="MDN4188790.1"/>
    </source>
</evidence>
<dbReference type="Proteomes" id="UP001169990">
    <property type="component" value="Unassembled WGS sequence"/>
</dbReference>
<dbReference type="NCBIfam" id="TIGR01764">
    <property type="entry name" value="excise"/>
    <property type="match status" value="1"/>
</dbReference>
<dbReference type="EMBL" id="QELD01000033">
    <property type="protein sequence ID" value="MDN4188790.1"/>
    <property type="molecule type" value="Genomic_DNA"/>
</dbReference>
<comment type="caution">
    <text evidence="2">The sequence shown here is derived from an EMBL/GenBank/DDBJ whole genome shotgun (WGS) entry which is preliminary data.</text>
</comment>
<dbReference type="Pfam" id="PF12728">
    <property type="entry name" value="HTH_17"/>
    <property type="match status" value="1"/>
</dbReference>
<reference evidence="2" key="2">
    <citation type="journal article" date="2022" name="3 Biotech.">
        <title>Isomaltooligosaccharides utilization and genomic characterization of human infant anti-inflammatory Bifidobacterium longum and Bifidobacterium breve strains.</title>
        <authorList>
            <person name="Sharma S."/>
            <person name="Singh S."/>
            <person name="Chaudhary V."/>
            <person name="Mantri S."/>
            <person name="Chander A."/>
            <person name="Maurya R."/>
            <person name="Rajarammohan S."/>
            <person name="Singh R.P."/>
            <person name="Rishi P."/>
            <person name="Bishnoi M."/>
            <person name="Bhadada S.K."/>
            <person name="Kondepudi K.K."/>
        </authorList>
    </citation>
    <scope>NUCLEOTIDE SEQUENCE</scope>
    <source>
        <strain evidence="2">Bif11</strain>
    </source>
</reference>
<protein>
    <submittedName>
        <fullName evidence="2">Excisionase</fullName>
    </submittedName>
</protein>
<proteinExistence type="predicted"/>
<evidence type="ECO:0000313" key="3">
    <source>
        <dbReference type="Proteomes" id="UP001169990"/>
    </source>
</evidence>
<dbReference type="AlphaFoldDB" id="A0AAW7LMS7"/>
<gene>
    <name evidence="2" type="ORF">DC496_10855</name>
</gene>
<evidence type="ECO:0000259" key="1">
    <source>
        <dbReference type="Pfam" id="PF12728"/>
    </source>
</evidence>
<feature type="domain" description="Helix-turn-helix" evidence="1">
    <location>
        <begin position="11"/>
        <end position="56"/>
    </location>
</feature>
<dbReference type="GO" id="GO:0003677">
    <property type="term" value="F:DNA binding"/>
    <property type="evidence" value="ECO:0007669"/>
    <property type="project" value="InterPro"/>
</dbReference>
<name>A0AAW7LMS7_BIFBR</name>